<keyword evidence="4" id="KW-1185">Reference proteome</keyword>
<name>A0AAD8SYD1_LOLMU</name>
<dbReference type="Proteomes" id="UP001231189">
    <property type="component" value="Unassembled WGS sequence"/>
</dbReference>
<comment type="caution">
    <text evidence="3">The sequence shown here is derived from an EMBL/GenBank/DDBJ whole genome shotgun (WGS) entry which is preliminary data.</text>
</comment>
<feature type="compositionally biased region" description="Basic and acidic residues" evidence="1">
    <location>
        <begin position="765"/>
        <end position="785"/>
    </location>
</feature>
<feature type="region of interest" description="Disordered" evidence="1">
    <location>
        <begin position="683"/>
        <end position="725"/>
    </location>
</feature>
<dbReference type="Pfam" id="PF03732">
    <property type="entry name" value="Retrotrans_gag"/>
    <property type="match status" value="1"/>
</dbReference>
<feature type="compositionally biased region" description="Acidic residues" evidence="1">
    <location>
        <begin position="700"/>
        <end position="712"/>
    </location>
</feature>
<organism evidence="3 4">
    <name type="scientific">Lolium multiflorum</name>
    <name type="common">Italian ryegrass</name>
    <name type="synonym">Lolium perenne subsp. multiflorum</name>
    <dbReference type="NCBI Taxonomy" id="4521"/>
    <lineage>
        <taxon>Eukaryota</taxon>
        <taxon>Viridiplantae</taxon>
        <taxon>Streptophyta</taxon>
        <taxon>Embryophyta</taxon>
        <taxon>Tracheophyta</taxon>
        <taxon>Spermatophyta</taxon>
        <taxon>Magnoliopsida</taxon>
        <taxon>Liliopsida</taxon>
        <taxon>Poales</taxon>
        <taxon>Poaceae</taxon>
        <taxon>BOP clade</taxon>
        <taxon>Pooideae</taxon>
        <taxon>Poodae</taxon>
        <taxon>Poeae</taxon>
        <taxon>Poeae Chloroplast Group 2 (Poeae type)</taxon>
        <taxon>Loliodinae</taxon>
        <taxon>Loliinae</taxon>
        <taxon>Lolium</taxon>
    </lineage>
</organism>
<accession>A0AAD8SYD1</accession>
<dbReference type="AlphaFoldDB" id="A0AAD8SYD1"/>
<feature type="region of interest" description="Disordered" evidence="1">
    <location>
        <begin position="765"/>
        <end position="817"/>
    </location>
</feature>
<feature type="compositionally biased region" description="Basic and acidic residues" evidence="1">
    <location>
        <begin position="805"/>
        <end position="816"/>
    </location>
</feature>
<proteinExistence type="predicted"/>
<protein>
    <recommendedName>
        <fullName evidence="2">Retrotransposon gag domain-containing protein</fullName>
    </recommendedName>
</protein>
<evidence type="ECO:0000259" key="2">
    <source>
        <dbReference type="Pfam" id="PF03732"/>
    </source>
</evidence>
<feature type="region of interest" description="Disordered" evidence="1">
    <location>
        <begin position="596"/>
        <end position="623"/>
    </location>
</feature>
<dbReference type="PANTHER" id="PTHR33223:SF8">
    <property type="entry name" value="OS04G0172440 PROTEIN"/>
    <property type="match status" value="1"/>
</dbReference>
<gene>
    <name evidence="3" type="ORF">QYE76_053877</name>
</gene>
<sequence>MAEETPVTYEDLNGELKKKYDEVKVLLEADLIGSFHRTRSHGIRWKGFSPEGALDGVDLSTPSEERTRSLRQEINFMVAHSLHRHSESLVNTLERVALRVIQEIMSRQYSPSGPALGTHQGELPLQSRPPLPFALAAPEAPNSSAYVVYKIGGDPSDYQFLHDAPKEIPHGYACAYVPAQHLGTLEPGCNSGDFWNNRRNVGGRPREATWLAKYATPTKLQSPAPAVGSEPEKQAWLVKYATRRIFKTVGYTKPYPNEYELIPLPPKYRLPDFTKFSGSDGSSSIEHVSRYLAQLGMISASDELRVRYFSQSLTGSAFGWYTSLPPNSVQTWKQLEERFHEQYHSEASEAGIADLAQVRQKRGETVSEYIQRFRTVRNRCYSVHVSEKEAVELAVVGLSSSIKDVASQADYPSLAHMVQKLSAYEQRHPDVYQDKFKRVVTMVDAGEDEGATGEQEVAVAEWTRAAGPVTCKWVKPPGPPRGFDFDVTKTEQIFDLLLAEKHIKIPEGHKVPTVQELNGKPYCKWHNTFTHTTNDCRVWRQQIQMAIENGRLIFNQYAMKVDTHPFPAVNMVEFTHLGGCQPDFSANINMVELGHHSEKDGDEGSCSQSKDTEGAAPCDRLRQDGKRYVTEGEVKNIRYQRPLSDHLLNKYVSRNEPIAYDRQLPRMQSKKKEAANVSVFERLGPLPPQSRRAETPRLEDLEDSEDEGEDEEDRYHRPRWCPDGLSHSQKRRVQRLRGLEEAERLYLHTLRKARPDLAAKVQRTLDEEGLPQRKEWRPKQRKADDETSAGTNMVLVRPAKCRAPRLHDAPEVDNSKRTNVIKSEIGLVLSTGLDE</sequence>
<dbReference type="InterPro" id="IPR005162">
    <property type="entry name" value="Retrotrans_gag_dom"/>
</dbReference>
<reference evidence="3" key="1">
    <citation type="submission" date="2023-07" db="EMBL/GenBank/DDBJ databases">
        <title>A chromosome-level genome assembly of Lolium multiflorum.</title>
        <authorList>
            <person name="Chen Y."/>
            <person name="Copetti D."/>
            <person name="Kolliker R."/>
            <person name="Studer B."/>
        </authorList>
    </citation>
    <scope>NUCLEOTIDE SEQUENCE</scope>
    <source>
        <strain evidence="3">02402/16</strain>
        <tissue evidence="3">Leaf</tissue>
    </source>
</reference>
<feature type="domain" description="Retrotransposon gag" evidence="2">
    <location>
        <begin position="308"/>
        <end position="398"/>
    </location>
</feature>
<evidence type="ECO:0000256" key="1">
    <source>
        <dbReference type="SAM" id="MobiDB-lite"/>
    </source>
</evidence>
<evidence type="ECO:0000313" key="4">
    <source>
        <dbReference type="Proteomes" id="UP001231189"/>
    </source>
</evidence>
<evidence type="ECO:0000313" key="3">
    <source>
        <dbReference type="EMBL" id="KAK1665718.1"/>
    </source>
</evidence>
<dbReference type="PANTHER" id="PTHR33223">
    <property type="entry name" value="CCHC-TYPE DOMAIN-CONTAINING PROTEIN"/>
    <property type="match status" value="1"/>
</dbReference>
<dbReference type="EMBL" id="JAUUTY010000003">
    <property type="protein sequence ID" value="KAK1665718.1"/>
    <property type="molecule type" value="Genomic_DNA"/>
</dbReference>